<dbReference type="Gene3D" id="6.10.340.10">
    <property type="match status" value="1"/>
</dbReference>
<keyword evidence="7 9" id="KW-0807">Transducer</keyword>
<dbReference type="PANTHER" id="PTHR32089:SF112">
    <property type="entry name" value="LYSOZYME-LIKE PROTEIN-RELATED"/>
    <property type="match status" value="1"/>
</dbReference>
<dbReference type="OrthoDB" id="136416at2"/>
<dbReference type="InterPro" id="IPR003660">
    <property type="entry name" value="HAMP_dom"/>
</dbReference>
<reference evidence="13 14" key="1">
    <citation type="submission" date="2019-03" db="EMBL/GenBank/DDBJ databases">
        <title>Genomic Encyclopedia of Type Strains, Phase IV (KMG-IV): sequencing the most valuable type-strain genomes for metagenomic binning, comparative biology and taxonomic classification.</title>
        <authorList>
            <person name="Goeker M."/>
        </authorList>
    </citation>
    <scope>NUCLEOTIDE SEQUENCE [LARGE SCALE GENOMIC DNA]</scope>
    <source>
        <strain evidence="13 14">DSM 20467</strain>
    </source>
</reference>
<dbReference type="RefSeq" id="WP_132549257.1">
    <property type="nucleotide sequence ID" value="NZ_SMAA01000008.1"/>
</dbReference>
<keyword evidence="4 10" id="KW-0812">Transmembrane</keyword>
<dbReference type="InterPro" id="IPR033479">
    <property type="entry name" value="dCache_1"/>
</dbReference>
<dbReference type="Pfam" id="PF00015">
    <property type="entry name" value="MCPsignal"/>
    <property type="match status" value="1"/>
</dbReference>
<comment type="subcellular location">
    <subcellularLocation>
        <location evidence="1">Cell membrane</location>
        <topology evidence="1">Multi-pass membrane protein</topology>
    </subcellularLocation>
</comment>
<accession>A0A4R3K7K7</accession>
<comment type="similarity">
    <text evidence="8">Belongs to the methyl-accepting chemotaxis (MCP) protein family.</text>
</comment>
<dbReference type="GO" id="GO:0007165">
    <property type="term" value="P:signal transduction"/>
    <property type="evidence" value="ECO:0007669"/>
    <property type="project" value="UniProtKB-KW"/>
</dbReference>
<evidence type="ECO:0000313" key="14">
    <source>
        <dbReference type="Proteomes" id="UP000295188"/>
    </source>
</evidence>
<dbReference type="SMART" id="SM00283">
    <property type="entry name" value="MA"/>
    <property type="match status" value="1"/>
</dbReference>
<dbReference type="Proteomes" id="UP000295188">
    <property type="component" value="Unassembled WGS sequence"/>
</dbReference>
<comment type="caution">
    <text evidence="13">The sequence shown here is derived from an EMBL/GenBank/DDBJ whole genome shotgun (WGS) entry which is preliminary data.</text>
</comment>
<keyword evidence="5 10" id="KW-1133">Transmembrane helix</keyword>
<evidence type="ECO:0000259" key="12">
    <source>
        <dbReference type="PROSITE" id="PS50885"/>
    </source>
</evidence>
<organism evidence="13 14">
    <name type="scientific">Pectinatus cerevisiiphilus</name>
    <dbReference type="NCBI Taxonomy" id="86956"/>
    <lineage>
        <taxon>Bacteria</taxon>
        <taxon>Bacillati</taxon>
        <taxon>Bacillota</taxon>
        <taxon>Negativicutes</taxon>
        <taxon>Selenomonadales</taxon>
        <taxon>Selenomonadaceae</taxon>
        <taxon>Pectinatus</taxon>
    </lineage>
</organism>
<evidence type="ECO:0000313" key="13">
    <source>
        <dbReference type="EMBL" id="TCS78946.1"/>
    </source>
</evidence>
<protein>
    <submittedName>
        <fullName evidence="13">Methyl-accepting chemotaxis sensory transducer with Cache sensor</fullName>
    </submittedName>
</protein>
<evidence type="ECO:0000256" key="9">
    <source>
        <dbReference type="PROSITE-ProRule" id="PRU00284"/>
    </source>
</evidence>
<evidence type="ECO:0000256" key="3">
    <source>
        <dbReference type="ARBA" id="ARBA00022500"/>
    </source>
</evidence>
<keyword evidence="6 10" id="KW-0472">Membrane</keyword>
<evidence type="ECO:0000256" key="6">
    <source>
        <dbReference type="ARBA" id="ARBA00023136"/>
    </source>
</evidence>
<evidence type="ECO:0000256" key="8">
    <source>
        <dbReference type="ARBA" id="ARBA00029447"/>
    </source>
</evidence>
<dbReference type="Pfam" id="PF00672">
    <property type="entry name" value="HAMP"/>
    <property type="match status" value="1"/>
</dbReference>
<evidence type="ECO:0000256" key="1">
    <source>
        <dbReference type="ARBA" id="ARBA00004651"/>
    </source>
</evidence>
<dbReference type="SMART" id="SM00304">
    <property type="entry name" value="HAMP"/>
    <property type="match status" value="1"/>
</dbReference>
<evidence type="ECO:0000256" key="4">
    <source>
        <dbReference type="ARBA" id="ARBA00022692"/>
    </source>
</evidence>
<dbReference type="PROSITE" id="PS50111">
    <property type="entry name" value="CHEMOTAXIS_TRANSDUC_2"/>
    <property type="match status" value="1"/>
</dbReference>
<dbReference type="EMBL" id="SMAA01000008">
    <property type="protein sequence ID" value="TCS78946.1"/>
    <property type="molecule type" value="Genomic_DNA"/>
</dbReference>
<keyword evidence="14" id="KW-1185">Reference proteome</keyword>
<dbReference type="SUPFAM" id="SSF58104">
    <property type="entry name" value="Methyl-accepting chemotaxis protein (MCP) signaling domain"/>
    <property type="match status" value="1"/>
</dbReference>
<dbReference type="Gene3D" id="3.30.450.20">
    <property type="entry name" value="PAS domain"/>
    <property type="match status" value="1"/>
</dbReference>
<dbReference type="CDD" id="cd11386">
    <property type="entry name" value="MCP_signal"/>
    <property type="match status" value="1"/>
</dbReference>
<dbReference type="PROSITE" id="PS50885">
    <property type="entry name" value="HAMP"/>
    <property type="match status" value="1"/>
</dbReference>
<feature type="transmembrane region" description="Helical" evidence="10">
    <location>
        <begin position="280"/>
        <end position="301"/>
    </location>
</feature>
<feature type="domain" description="Methyl-accepting transducer" evidence="11">
    <location>
        <begin position="380"/>
        <end position="651"/>
    </location>
</feature>
<dbReference type="InterPro" id="IPR004089">
    <property type="entry name" value="MCPsignal_dom"/>
</dbReference>
<feature type="transmembrane region" description="Helical" evidence="10">
    <location>
        <begin position="6"/>
        <end position="30"/>
    </location>
</feature>
<evidence type="ECO:0000256" key="7">
    <source>
        <dbReference type="ARBA" id="ARBA00023224"/>
    </source>
</evidence>
<dbReference type="CDD" id="cd06225">
    <property type="entry name" value="HAMP"/>
    <property type="match status" value="1"/>
</dbReference>
<dbReference type="GO" id="GO:0006935">
    <property type="term" value="P:chemotaxis"/>
    <property type="evidence" value="ECO:0007669"/>
    <property type="project" value="UniProtKB-KW"/>
</dbReference>
<feature type="domain" description="HAMP" evidence="12">
    <location>
        <begin position="302"/>
        <end position="361"/>
    </location>
</feature>
<dbReference type="Gene3D" id="1.10.287.950">
    <property type="entry name" value="Methyl-accepting chemotaxis protein"/>
    <property type="match status" value="1"/>
</dbReference>
<keyword evidence="2" id="KW-1003">Cell membrane</keyword>
<dbReference type="CDD" id="cd18773">
    <property type="entry name" value="PDC1_HK_sensor"/>
    <property type="match status" value="1"/>
</dbReference>
<evidence type="ECO:0000256" key="2">
    <source>
        <dbReference type="ARBA" id="ARBA00022475"/>
    </source>
</evidence>
<sequence>MKSLKFQLLVPLGITITVILLCVMAISYWITSKMVESNLEERFQIQAQEIANAFDIRFQKEKTVIDSFGKQVAGDFPAYQANDQAQFEFTKRMHDTYTEWNPVSFIADLSAKKVATSAGKYVDASALAYIKKIPEGKTFMDSPIVAVTTGKAIVVGAAPVTVGNNVAGAVVGGIPLEKFTDGFSEMKIGADGYCIITAPDGIITSHPNAELVMKTNIKDLQNQDLTDAMQNISQGKKGFMITSVNGVESLVAYVPTEDKWGVFTVAPVAQEFAAVKKLTWMFIILFVVGLGIAVLVINWLAGRVTRPVREMSQYVEAIAKGDLSKETLEKADRSKYSAQDEIGTLRKAMLGMREELWNLMHHVDEASGHTASSSLQLKESSNQAAQTAAQVAESVTKVSEQTIRGQKAMNEVNQVFDGFMQDIGKMKDNTQDANSFADTAVEKTQSGTQTVQSARAQMENINNSSKNVTDAVTELSKGTAKIGEIVNIISGIAAQTNLLALNAAIEAARAGEHGRGFAVVADEVRKLAEQSQDSAGQIISLIAEINQDVETAVTAVEHSGSDVGEGIENVVAAEKQFLEIAELIQNVQKKTAEVLSYADKLVDDGRKVEKSSAEINQAMNETAASSQSVSAATEEQSAAMQEIAASSDDLAQLAEKLKTSIQKFKL</sequence>
<evidence type="ECO:0000256" key="10">
    <source>
        <dbReference type="SAM" id="Phobius"/>
    </source>
</evidence>
<dbReference type="AlphaFoldDB" id="A0A4R3K7K7"/>
<dbReference type="CDD" id="cd12912">
    <property type="entry name" value="PDC2_MCP_like"/>
    <property type="match status" value="1"/>
</dbReference>
<dbReference type="GO" id="GO:0005886">
    <property type="term" value="C:plasma membrane"/>
    <property type="evidence" value="ECO:0007669"/>
    <property type="project" value="UniProtKB-SubCell"/>
</dbReference>
<proteinExistence type="inferred from homology"/>
<evidence type="ECO:0000256" key="5">
    <source>
        <dbReference type="ARBA" id="ARBA00022989"/>
    </source>
</evidence>
<keyword evidence="3" id="KW-0145">Chemotaxis</keyword>
<dbReference type="PANTHER" id="PTHR32089">
    <property type="entry name" value="METHYL-ACCEPTING CHEMOTAXIS PROTEIN MCPB"/>
    <property type="match status" value="1"/>
</dbReference>
<evidence type="ECO:0000259" key="11">
    <source>
        <dbReference type="PROSITE" id="PS50111"/>
    </source>
</evidence>
<dbReference type="Pfam" id="PF02743">
    <property type="entry name" value="dCache_1"/>
    <property type="match status" value="1"/>
</dbReference>
<gene>
    <name evidence="13" type="ORF">EDC37_1085</name>
</gene>
<name>A0A4R3K7K7_9FIRM</name>